<proteinExistence type="predicted"/>
<dbReference type="VEuPathDB" id="TriTrypDB:Lsey_0017_0170"/>
<dbReference type="Proteomes" id="UP000038009">
    <property type="component" value="Unassembled WGS sequence"/>
</dbReference>
<organism evidence="1 2">
    <name type="scientific">Leptomonas seymouri</name>
    <dbReference type="NCBI Taxonomy" id="5684"/>
    <lineage>
        <taxon>Eukaryota</taxon>
        <taxon>Discoba</taxon>
        <taxon>Euglenozoa</taxon>
        <taxon>Kinetoplastea</taxon>
        <taxon>Metakinetoplastina</taxon>
        <taxon>Trypanosomatida</taxon>
        <taxon>Trypanosomatidae</taxon>
        <taxon>Leishmaniinae</taxon>
        <taxon>Leptomonas</taxon>
    </lineage>
</organism>
<evidence type="ECO:0000313" key="2">
    <source>
        <dbReference type="Proteomes" id="UP000038009"/>
    </source>
</evidence>
<accession>A0A0N1I123</accession>
<comment type="caution">
    <text evidence="1">The sequence shown here is derived from an EMBL/GenBank/DDBJ whole genome shotgun (WGS) entry which is preliminary data.</text>
</comment>
<protein>
    <submittedName>
        <fullName evidence="1">Uncharacterized protein</fullName>
    </submittedName>
</protein>
<sequence>MFGRRIASSCRIPANMYVRLRISSPQQANRMLPPLISINTVVSRHASGGAGIFVSLAAGSESLPSDLTSPSNLIWLLGMKPQALLGVINASPLLLRMISDTMCTYSVLLPHRNF</sequence>
<dbReference type="PANTHER" id="PTHR38827">
    <property type="entry name" value="T. BRUCEI SPP.-SPECIFIC PROTEIN-RELATED"/>
    <property type="match status" value="1"/>
</dbReference>
<dbReference type="EMBL" id="LJSK01000017">
    <property type="protein sequence ID" value="KPI89738.1"/>
    <property type="molecule type" value="Genomic_DNA"/>
</dbReference>
<dbReference type="OMA" id="SCCPIPT"/>
<reference evidence="1 2" key="1">
    <citation type="journal article" date="2015" name="PLoS Pathog.">
        <title>Leptomonas seymouri: Adaptations to the Dixenous Life Cycle Analyzed by Genome Sequencing, Transcriptome Profiling and Co-infection with Leishmania donovani.</title>
        <authorList>
            <person name="Kraeva N."/>
            <person name="Butenko A."/>
            <person name="Hlavacova J."/>
            <person name="Kostygov A."/>
            <person name="Myskova J."/>
            <person name="Grybchuk D."/>
            <person name="Lestinova T."/>
            <person name="Votypka J."/>
            <person name="Volf P."/>
            <person name="Opperdoes F."/>
            <person name="Flegontov P."/>
            <person name="Lukes J."/>
            <person name="Yurchenko V."/>
        </authorList>
    </citation>
    <scope>NUCLEOTIDE SEQUENCE [LARGE SCALE GENOMIC DNA]</scope>
    <source>
        <strain evidence="1 2">ATCC 30220</strain>
    </source>
</reference>
<dbReference type="AlphaFoldDB" id="A0A0N1I123"/>
<dbReference type="OrthoDB" id="271266at2759"/>
<keyword evidence="2" id="KW-1185">Reference proteome</keyword>
<dbReference type="PANTHER" id="PTHR38827:SF3">
    <property type="match status" value="1"/>
</dbReference>
<name>A0A0N1I123_LEPSE</name>
<gene>
    <name evidence="1" type="ORF">ABL78_1118</name>
</gene>
<evidence type="ECO:0000313" key="1">
    <source>
        <dbReference type="EMBL" id="KPI89738.1"/>
    </source>
</evidence>